<dbReference type="GO" id="GO:0004329">
    <property type="term" value="F:formate-tetrahydrofolate ligase activity"/>
    <property type="evidence" value="ECO:0007669"/>
    <property type="project" value="InterPro"/>
</dbReference>
<dbReference type="Gene3D" id="3.40.50.300">
    <property type="entry name" value="P-loop containing nucleotide triphosphate hydrolases"/>
    <property type="match status" value="1"/>
</dbReference>
<accession>A0A8S3JZ81</accession>
<dbReference type="SUPFAM" id="SSF52540">
    <property type="entry name" value="P-loop containing nucleoside triphosphate hydrolases"/>
    <property type="match status" value="1"/>
</dbReference>
<protein>
    <recommendedName>
        <fullName evidence="7">Formyltetrahydrofolate synthetase</fullName>
    </recommendedName>
</protein>
<evidence type="ECO:0000256" key="3">
    <source>
        <dbReference type="ARBA" id="ARBA00022741"/>
    </source>
</evidence>
<keyword evidence="2" id="KW-0436">Ligase</keyword>
<gene>
    <name evidence="5" type="ORF">GIL414_LOCUS85235</name>
</gene>
<dbReference type="EMBL" id="CAJOBJ010369488">
    <property type="protein sequence ID" value="CAF5222750.1"/>
    <property type="molecule type" value="Genomic_DNA"/>
</dbReference>
<name>A0A8S3JZ81_9BILA</name>
<evidence type="ECO:0000313" key="6">
    <source>
        <dbReference type="Proteomes" id="UP000681720"/>
    </source>
</evidence>
<dbReference type="AlphaFoldDB" id="A0A8S3JZ81"/>
<proteinExistence type="predicted"/>
<organism evidence="5 6">
    <name type="scientific">Rotaria magnacalcarata</name>
    <dbReference type="NCBI Taxonomy" id="392030"/>
    <lineage>
        <taxon>Eukaryota</taxon>
        <taxon>Metazoa</taxon>
        <taxon>Spiralia</taxon>
        <taxon>Gnathifera</taxon>
        <taxon>Rotifera</taxon>
        <taxon>Eurotatoria</taxon>
        <taxon>Bdelloidea</taxon>
        <taxon>Philodinida</taxon>
        <taxon>Philodinidae</taxon>
        <taxon>Rotaria</taxon>
    </lineage>
</organism>
<evidence type="ECO:0000256" key="4">
    <source>
        <dbReference type="ARBA" id="ARBA00022840"/>
    </source>
</evidence>
<sequence length="80" mass="8222">MVVASSREGVPITADDLGVTGALAVLMRDAIKPTLMQTLEGTPILVHAGPFANIAHGNSSILADQIGLKLVGSDGYIGMY</sequence>
<comment type="caution">
    <text evidence="5">The sequence shown here is derived from an EMBL/GenBank/DDBJ whole genome shotgun (WGS) entry which is preliminary data.</text>
</comment>
<evidence type="ECO:0000256" key="2">
    <source>
        <dbReference type="ARBA" id="ARBA00022598"/>
    </source>
</evidence>
<reference evidence="5" key="1">
    <citation type="submission" date="2021-02" db="EMBL/GenBank/DDBJ databases">
        <authorList>
            <person name="Nowell W R."/>
        </authorList>
    </citation>
    <scope>NUCLEOTIDE SEQUENCE</scope>
</reference>
<dbReference type="InterPro" id="IPR027417">
    <property type="entry name" value="P-loop_NTPase"/>
</dbReference>
<dbReference type="Proteomes" id="UP000681720">
    <property type="component" value="Unassembled WGS sequence"/>
</dbReference>
<dbReference type="Pfam" id="PF01268">
    <property type="entry name" value="FTHFS"/>
    <property type="match status" value="1"/>
</dbReference>
<dbReference type="InterPro" id="IPR000559">
    <property type="entry name" value="Formate_THF_ligase"/>
</dbReference>
<evidence type="ECO:0008006" key="7">
    <source>
        <dbReference type="Google" id="ProtNLM"/>
    </source>
</evidence>
<evidence type="ECO:0000313" key="5">
    <source>
        <dbReference type="EMBL" id="CAF5222750.1"/>
    </source>
</evidence>
<dbReference type="GO" id="GO:0005524">
    <property type="term" value="F:ATP binding"/>
    <property type="evidence" value="ECO:0007669"/>
    <property type="project" value="UniProtKB-KW"/>
</dbReference>
<keyword evidence="4" id="KW-0067">ATP-binding</keyword>
<evidence type="ECO:0000256" key="1">
    <source>
        <dbReference type="ARBA" id="ARBA00022563"/>
    </source>
</evidence>
<keyword evidence="1" id="KW-0554">One-carbon metabolism</keyword>
<dbReference type="GO" id="GO:0006730">
    <property type="term" value="P:one-carbon metabolic process"/>
    <property type="evidence" value="ECO:0007669"/>
    <property type="project" value="UniProtKB-KW"/>
</dbReference>
<keyword evidence="3" id="KW-0547">Nucleotide-binding</keyword>
<dbReference type="FunFam" id="3.40.50.300:FF:005626">
    <property type="entry name" value="Predicted protein"/>
    <property type="match status" value="1"/>
</dbReference>